<accession>A0A128FFW5</accession>
<sequence>MITSEYLLCGGTGHIGAELVAQGQMHKSRAIHPAFAHTSPRIGSTAPVLVLAVTLLGNDGFAAVAQVASVDADAMIGNATASR</sequence>
<keyword evidence="2" id="KW-1185">Reference proteome</keyword>
<dbReference type="Proteomes" id="UP000071641">
    <property type="component" value="Unassembled WGS sequence"/>
</dbReference>
<evidence type="ECO:0000313" key="1">
    <source>
        <dbReference type="EMBL" id="CZF85683.1"/>
    </source>
</evidence>
<protein>
    <submittedName>
        <fullName evidence="1">Uncharacterized protein</fullName>
    </submittedName>
</protein>
<name>A0A128FFW5_9GAMM</name>
<organism evidence="1 2">
    <name type="scientific">Grimontia celer</name>
    <dbReference type="NCBI Taxonomy" id="1796497"/>
    <lineage>
        <taxon>Bacteria</taxon>
        <taxon>Pseudomonadati</taxon>
        <taxon>Pseudomonadota</taxon>
        <taxon>Gammaproteobacteria</taxon>
        <taxon>Vibrionales</taxon>
        <taxon>Vibrionaceae</taxon>
        <taxon>Grimontia</taxon>
    </lineage>
</organism>
<dbReference type="AlphaFoldDB" id="A0A128FFW5"/>
<evidence type="ECO:0000313" key="2">
    <source>
        <dbReference type="Proteomes" id="UP000071641"/>
    </source>
</evidence>
<gene>
    <name evidence="1" type="ORF">GCE9029_05105</name>
</gene>
<dbReference type="EMBL" id="FIZX01000099">
    <property type="protein sequence ID" value="CZF85683.1"/>
    <property type="molecule type" value="Genomic_DNA"/>
</dbReference>
<reference evidence="2" key="1">
    <citation type="submission" date="2016-02" db="EMBL/GenBank/DDBJ databases">
        <authorList>
            <person name="Rodrigo-Torres Lidia"/>
            <person name="Arahal R.David."/>
        </authorList>
    </citation>
    <scope>NUCLEOTIDE SEQUENCE [LARGE SCALE GENOMIC DNA]</scope>
    <source>
        <strain evidence="2">CECT 9029</strain>
    </source>
</reference>
<proteinExistence type="predicted"/>